<dbReference type="Proteomes" id="UP000494329">
    <property type="component" value="Unassembled WGS sequence"/>
</dbReference>
<evidence type="ECO:0000313" key="3">
    <source>
        <dbReference type="Proteomes" id="UP000494329"/>
    </source>
</evidence>
<protein>
    <submittedName>
        <fullName evidence="2">Uncharacterized protein</fullName>
    </submittedName>
</protein>
<evidence type="ECO:0000256" key="1">
    <source>
        <dbReference type="SAM" id="Coils"/>
    </source>
</evidence>
<keyword evidence="1" id="KW-0175">Coiled coil</keyword>
<evidence type="ECO:0000313" key="2">
    <source>
        <dbReference type="EMBL" id="CAB3753015.1"/>
    </source>
</evidence>
<gene>
    <name evidence="2" type="ORF">LMG29739_01643</name>
</gene>
<accession>A0A6J5DJ01</accession>
<dbReference type="AlphaFoldDB" id="A0A6J5DJ01"/>
<dbReference type="RefSeq" id="WP_175110378.1">
    <property type="nucleotide sequence ID" value="NZ_CADIKF010000009.1"/>
</dbReference>
<reference evidence="2 3" key="1">
    <citation type="submission" date="2020-04" db="EMBL/GenBank/DDBJ databases">
        <authorList>
            <person name="De Canck E."/>
        </authorList>
    </citation>
    <scope>NUCLEOTIDE SEQUENCE [LARGE SCALE GENOMIC DNA]</scope>
    <source>
        <strain evidence="2 3">LMG 29739</strain>
    </source>
</reference>
<sequence>MTTHTENFDAQRALLNDELTAIALAGGNTSKTREKLAALDKREQAAQEAEQASAQAAADEQRRQFEMEAVRAASELATAALLRLTDAGFEVGENDAKNLALAAHDVVRFDADIAEVKTARHAAYQAAMNIATRIDLLNARANALQQLRLTDQAVPRDAAESETIRADLMVLNAAYGHADAAAQAVTVPAHMIENRPRALQKMQALEIEIRKRIVWERARAAELAYMDAIRAVCAESGSRGPAGLYMRSTEFDRFLRTNQL</sequence>
<proteinExistence type="predicted"/>
<keyword evidence="3" id="KW-1185">Reference proteome</keyword>
<name>A0A6J5DJ01_9BURK</name>
<organism evidence="2 3">
    <name type="scientific">Paraburkholderia solisilvae</name>
    <dbReference type="NCBI Taxonomy" id="624376"/>
    <lineage>
        <taxon>Bacteria</taxon>
        <taxon>Pseudomonadati</taxon>
        <taxon>Pseudomonadota</taxon>
        <taxon>Betaproteobacteria</taxon>
        <taxon>Burkholderiales</taxon>
        <taxon>Burkholderiaceae</taxon>
        <taxon>Paraburkholderia</taxon>
    </lineage>
</organism>
<feature type="coiled-coil region" evidence="1">
    <location>
        <begin position="35"/>
        <end position="62"/>
    </location>
</feature>
<dbReference type="EMBL" id="CADIKF010000009">
    <property type="protein sequence ID" value="CAB3753015.1"/>
    <property type="molecule type" value="Genomic_DNA"/>
</dbReference>